<dbReference type="EMBL" id="GGEC01072187">
    <property type="protein sequence ID" value="MBX52671.1"/>
    <property type="molecule type" value="Transcribed_RNA"/>
</dbReference>
<evidence type="ECO:0000313" key="2">
    <source>
        <dbReference type="EMBL" id="MBX52671.1"/>
    </source>
</evidence>
<feature type="compositionally biased region" description="Basic residues" evidence="1">
    <location>
        <begin position="20"/>
        <end position="38"/>
    </location>
</feature>
<name>A0A2P2PDE4_RHIMU</name>
<feature type="compositionally biased region" description="Polar residues" evidence="1">
    <location>
        <begin position="10"/>
        <end position="19"/>
    </location>
</feature>
<feature type="region of interest" description="Disordered" evidence="1">
    <location>
        <begin position="1"/>
        <end position="38"/>
    </location>
</feature>
<sequence>MPHHSYGSLKLNSLYSQQRSHSHPSNHSLKHLPPHHHP</sequence>
<proteinExistence type="predicted"/>
<organism evidence="2">
    <name type="scientific">Rhizophora mucronata</name>
    <name type="common">Asiatic mangrove</name>
    <dbReference type="NCBI Taxonomy" id="61149"/>
    <lineage>
        <taxon>Eukaryota</taxon>
        <taxon>Viridiplantae</taxon>
        <taxon>Streptophyta</taxon>
        <taxon>Embryophyta</taxon>
        <taxon>Tracheophyta</taxon>
        <taxon>Spermatophyta</taxon>
        <taxon>Magnoliopsida</taxon>
        <taxon>eudicotyledons</taxon>
        <taxon>Gunneridae</taxon>
        <taxon>Pentapetalae</taxon>
        <taxon>rosids</taxon>
        <taxon>fabids</taxon>
        <taxon>Malpighiales</taxon>
        <taxon>Rhizophoraceae</taxon>
        <taxon>Rhizophora</taxon>
    </lineage>
</organism>
<accession>A0A2P2PDE4</accession>
<reference evidence="2" key="1">
    <citation type="submission" date="2018-02" db="EMBL/GenBank/DDBJ databases">
        <title>Rhizophora mucronata_Transcriptome.</title>
        <authorList>
            <person name="Meera S.P."/>
            <person name="Sreeshan A."/>
            <person name="Augustine A."/>
        </authorList>
    </citation>
    <scope>NUCLEOTIDE SEQUENCE</scope>
    <source>
        <tissue evidence="2">Leaf</tissue>
    </source>
</reference>
<evidence type="ECO:0000256" key="1">
    <source>
        <dbReference type="SAM" id="MobiDB-lite"/>
    </source>
</evidence>
<protein>
    <submittedName>
        <fullName evidence="2">Uncharacterized protein MANES_01G184100</fullName>
    </submittedName>
</protein>
<dbReference type="AlphaFoldDB" id="A0A2P2PDE4"/>